<dbReference type="OrthoDB" id="3233403at2759"/>
<evidence type="ECO:0000313" key="1">
    <source>
        <dbReference type="EMBL" id="KAF9059602.1"/>
    </source>
</evidence>
<dbReference type="AlphaFoldDB" id="A0A9P5PAJ0"/>
<reference evidence="1" key="1">
    <citation type="submission" date="2020-11" db="EMBL/GenBank/DDBJ databases">
        <authorList>
            <consortium name="DOE Joint Genome Institute"/>
            <person name="Ahrendt S."/>
            <person name="Riley R."/>
            <person name="Andreopoulos W."/>
            <person name="Labutti K."/>
            <person name="Pangilinan J."/>
            <person name="Ruiz-Duenas F.J."/>
            <person name="Barrasa J.M."/>
            <person name="Sanchez-Garcia M."/>
            <person name="Camarero S."/>
            <person name="Miyauchi S."/>
            <person name="Serrano A."/>
            <person name="Linde D."/>
            <person name="Babiker R."/>
            <person name="Drula E."/>
            <person name="Ayuso-Fernandez I."/>
            <person name="Pacheco R."/>
            <person name="Padilla G."/>
            <person name="Ferreira P."/>
            <person name="Barriuso J."/>
            <person name="Kellner H."/>
            <person name="Castanera R."/>
            <person name="Alfaro M."/>
            <person name="Ramirez L."/>
            <person name="Pisabarro A.G."/>
            <person name="Kuo A."/>
            <person name="Tritt A."/>
            <person name="Lipzen A."/>
            <person name="He G."/>
            <person name="Yan M."/>
            <person name="Ng V."/>
            <person name="Cullen D."/>
            <person name="Martin F."/>
            <person name="Rosso M.-N."/>
            <person name="Henrissat B."/>
            <person name="Hibbett D."/>
            <person name="Martinez A.T."/>
            <person name="Grigoriev I.V."/>
        </authorList>
    </citation>
    <scope>NUCLEOTIDE SEQUENCE</scope>
    <source>
        <strain evidence="1">AH 40177</strain>
    </source>
</reference>
<dbReference type="Proteomes" id="UP000772434">
    <property type="component" value="Unassembled WGS sequence"/>
</dbReference>
<name>A0A9P5PAJ0_9AGAR</name>
<organism evidence="1 2">
    <name type="scientific">Rhodocollybia butyracea</name>
    <dbReference type="NCBI Taxonomy" id="206335"/>
    <lineage>
        <taxon>Eukaryota</taxon>
        <taxon>Fungi</taxon>
        <taxon>Dikarya</taxon>
        <taxon>Basidiomycota</taxon>
        <taxon>Agaricomycotina</taxon>
        <taxon>Agaricomycetes</taxon>
        <taxon>Agaricomycetidae</taxon>
        <taxon>Agaricales</taxon>
        <taxon>Marasmiineae</taxon>
        <taxon>Omphalotaceae</taxon>
        <taxon>Rhodocollybia</taxon>
    </lineage>
</organism>
<comment type="caution">
    <text evidence="1">The sequence shown here is derived from an EMBL/GenBank/DDBJ whole genome shotgun (WGS) entry which is preliminary data.</text>
</comment>
<dbReference type="EMBL" id="JADNRY010000291">
    <property type="protein sequence ID" value="KAF9059602.1"/>
    <property type="molecule type" value="Genomic_DNA"/>
</dbReference>
<proteinExistence type="predicted"/>
<keyword evidence="2" id="KW-1185">Reference proteome</keyword>
<accession>A0A9P5PAJ0</accession>
<gene>
    <name evidence="1" type="ORF">BDP27DRAFT_1497896</name>
</gene>
<sequence length="222" mass="25089">MTIAELQKELTDVASLILFASSTLDEDSAQNKEDEFSNLLHENDNLNWDGEEESWEEDWELDESSAAGLLELLGLSYMDLASSLTGDGSRGPYNQFPKPSDFFQCCLLAPDHIFHSVFRMGKHMFNVLHDKISSNSVFESRGWKPQRPVKYQLGMFLIRYGTLGSDSLDAALKLNIGHGTVFLYCRCVTRAIQELKSSYIGFPCLEDLQESSRIIEEKIGFP</sequence>
<evidence type="ECO:0000313" key="2">
    <source>
        <dbReference type="Proteomes" id="UP000772434"/>
    </source>
</evidence>
<protein>
    <submittedName>
        <fullName evidence="1">Uncharacterized protein</fullName>
    </submittedName>
</protein>